<dbReference type="GeneID" id="9938656"/>
<organism evidence="1">
    <name type="scientific">Loa loa</name>
    <name type="common">Eye worm</name>
    <name type="synonym">Filaria loa</name>
    <dbReference type="NCBI Taxonomy" id="7209"/>
    <lineage>
        <taxon>Eukaryota</taxon>
        <taxon>Metazoa</taxon>
        <taxon>Ecdysozoa</taxon>
        <taxon>Nematoda</taxon>
        <taxon>Chromadorea</taxon>
        <taxon>Rhabditida</taxon>
        <taxon>Spirurina</taxon>
        <taxon>Spiruromorpha</taxon>
        <taxon>Filarioidea</taxon>
        <taxon>Onchocercidae</taxon>
        <taxon>Loa</taxon>
    </lineage>
</organism>
<dbReference type="KEGG" id="loa:LOAG_01282"/>
<dbReference type="CTD" id="9938656"/>
<dbReference type="InParanoid" id="A0A1S0UBE8"/>
<reference evidence="1" key="1">
    <citation type="submission" date="2012-04" db="EMBL/GenBank/DDBJ databases">
        <title>The Genome Sequence of Loa loa.</title>
        <authorList>
            <consortium name="The Broad Institute Genome Sequencing Platform"/>
            <consortium name="Broad Institute Genome Sequencing Center for Infectious Disease"/>
            <person name="Nutman T.B."/>
            <person name="Fink D.L."/>
            <person name="Russ C."/>
            <person name="Young S."/>
            <person name="Zeng Q."/>
            <person name="Gargeya S."/>
            <person name="Alvarado L."/>
            <person name="Berlin A."/>
            <person name="Chapman S.B."/>
            <person name="Chen Z."/>
            <person name="Freedman E."/>
            <person name="Gellesch M."/>
            <person name="Goldberg J."/>
            <person name="Griggs A."/>
            <person name="Gujja S."/>
            <person name="Heilman E.R."/>
            <person name="Heiman D."/>
            <person name="Howarth C."/>
            <person name="Mehta T."/>
            <person name="Neiman D."/>
            <person name="Pearson M."/>
            <person name="Roberts A."/>
            <person name="Saif S."/>
            <person name="Shea T."/>
            <person name="Shenoy N."/>
            <person name="Sisk P."/>
            <person name="Stolte C."/>
            <person name="Sykes S."/>
            <person name="White J."/>
            <person name="Yandava C."/>
            <person name="Haas B."/>
            <person name="Henn M.R."/>
            <person name="Nusbaum C."/>
            <person name="Birren B."/>
        </authorList>
    </citation>
    <scope>NUCLEOTIDE SEQUENCE [LARGE SCALE GENOMIC DNA]</scope>
</reference>
<gene>
    <name evidence="1" type="ORF">LOAG_01282</name>
</gene>
<evidence type="ECO:0000313" key="1">
    <source>
        <dbReference type="EMBL" id="EFO27195.2"/>
    </source>
</evidence>
<name>A0A1S0UBE8_LOALO</name>
<sequence>MVMEICIFHESKRGCISFQWSLYALPSVVNDFSHGLCNLSGRSVREYLVADQIPPPLCTIIKCHRMVTLSSWEMALRSATTAPRMNGTGLLFQ</sequence>
<proteinExistence type="predicted"/>
<protein>
    <submittedName>
        <fullName evidence="1">Uncharacterized protein</fullName>
    </submittedName>
</protein>
<dbReference type="AlphaFoldDB" id="A0A1S0UBE8"/>
<dbReference type="RefSeq" id="XP_020303871.1">
    <property type="nucleotide sequence ID" value="XM_020445692.1"/>
</dbReference>
<dbReference type="EMBL" id="JH712070">
    <property type="protein sequence ID" value="EFO27195.2"/>
    <property type="molecule type" value="Genomic_DNA"/>
</dbReference>
<accession>A0A1S0UBE8</accession>